<evidence type="ECO:0000313" key="2">
    <source>
        <dbReference type="Proteomes" id="UP001168128"/>
    </source>
</evidence>
<keyword evidence="2" id="KW-1185">Reference proteome</keyword>
<dbReference type="RefSeq" id="WP_302717316.1">
    <property type="nucleotide sequence ID" value="NZ_JAULSJ010000029.1"/>
</dbReference>
<protein>
    <submittedName>
        <fullName evidence="1">Uncharacterized protein</fullName>
    </submittedName>
</protein>
<dbReference type="EMBL" id="JAULSJ010000029">
    <property type="protein sequence ID" value="MDO3426465.1"/>
    <property type="molecule type" value="Genomic_DNA"/>
</dbReference>
<evidence type="ECO:0000313" key="1">
    <source>
        <dbReference type="EMBL" id="MDO3426465.1"/>
    </source>
</evidence>
<gene>
    <name evidence="1" type="ORF">QWT87_16410</name>
</gene>
<name>A0ABT8U5Y3_9FLAO</name>
<dbReference type="Proteomes" id="UP001168128">
    <property type="component" value="Unassembled WGS sequence"/>
</dbReference>
<accession>A0ABT8U5Y3</accession>
<proteinExistence type="predicted"/>
<comment type="caution">
    <text evidence="1">The sequence shown here is derived from an EMBL/GenBank/DDBJ whole genome shotgun (WGS) entry which is preliminary data.</text>
</comment>
<sequence length="48" mass="5242">MSDKKVSGRGAGAISSRTWLIRRKFKKEFVKASVSPSVNSPIICSMIS</sequence>
<organism evidence="1 2">
    <name type="scientific">Chryseobacterium urinae</name>
    <dbReference type="NCBI Taxonomy" id="3058400"/>
    <lineage>
        <taxon>Bacteria</taxon>
        <taxon>Pseudomonadati</taxon>
        <taxon>Bacteroidota</taxon>
        <taxon>Flavobacteriia</taxon>
        <taxon>Flavobacteriales</taxon>
        <taxon>Weeksellaceae</taxon>
        <taxon>Chryseobacterium group</taxon>
        <taxon>Chryseobacterium</taxon>
    </lineage>
</organism>
<reference evidence="1" key="1">
    <citation type="submission" date="2023-07" db="EMBL/GenBank/DDBJ databases">
        <title>AMR profile of multidrug- resistance Chryseobacterium gambrini related strain.</title>
        <authorList>
            <person name="Kirdat K."/>
            <person name="Bhatt A."/>
            <person name="Kuyare S."/>
            <person name="Yadav A."/>
        </authorList>
    </citation>
    <scope>NUCLEOTIDE SEQUENCE</scope>
    <source>
        <strain evidence="1">APV-1</strain>
    </source>
</reference>